<dbReference type="EMBL" id="JAAVMX010000008">
    <property type="protein sequence ID" value="KAF4505939.1"/>
    <property type="molecule type" value="Genomic_DNA"/>
</dbReference>
<proteinExistence type="predicted"/>
<feature type="compositionally biased region" description="Polar residues" evidence="1">
    <location>
        <begin position="275"/>
        <end position="287"/>
    </location>
</feature>
<feature type="compositionally biased region" description="Low complexity" evidence="1">
    <location>
        <begin position="160"/>
        <end position="182"/>
    </location>
</feature>
<comment type="caution">
    <text evidence="2">The sequence shown here is derived from an EMBL/GenBank/DDBJ whole genome shotgun (WGS) entry which is preliminary data.</text>
</comment>
<dbReference type="OrthoDB" id="4366798at2759"/>
<keyword evidence="3" id="KW-1185">Reference proteome</keyword>
<organism evidence="2 3">
    <name type="scientific">Ophiocordyceps sinensis</name>
    <dbReference type="NCBI Taxonomy" id="72228"/>
    <lineage>
        <taxon>Eukaryota</taxon>
        <taxon>Fungi</taxon>
        <taxon>Dikarya</taxon>
        <taxon>Ascomycota</taxon>
        <taxon>Pezizomycotina</taxon>
        <taxon>Sordariomycetes</taxon>
        <taxon>Hypocreomycetidae</taxon>
        <taxon>Hypocreales</taxon>
        <taxon>Ophiocordycipitaceae</taxon>
        <taxon>Ophiocordyceps</taxon>
    </lineage>
</organism>
<feature type="compositionally biased region" description="Low complexity" evidence="1">
    <location>
        <begin position="288"/>
        <end position="303"/>
    </location>
</feature>
<dbReference type="Proteomes" id="UP000557566">
    <property type="component" value="Unassembled WGS sequence"/>
</dbReference>
<feature type="region of interest" description="Disordered" evidence="1">
    <location>
        <begin position="159"/>
        <end position="250"/>
    </location>
</feature>
<accession>A0A8H4LUN7</accession>
<feature type="region of interest" description="Disordered" evidence="1">
    <location>
        <begin position="275"/>
        <end position="379"/>
    </location>
</feature>
<protein>
    <submittedName>
        <fullName evidence="2">Uncharacterized protein</fullName>
    </submittedName>
</protein>
<reference evidence="2 3" key="1">
    <citation type="journal article" date="2020" name="Genome Biol. Evol.">
        <title>A new high-quality draft genome assembly of the Chinese cordyceps Ophiocordyceps sinensis.</title>
        <authorList>
            <person name="Shu R."/>
            <person name="Zhang J."/>
            <person name="Meng Q."/>
            <person name="Zhang H."/>
            <person name="Zhou G."/>
            <person name="Li M."/>
            <person name="Wu P."/>
            <person name="Zhao Y."/>
            <person name="Chen C."/>
            <person name="Qin Q."/>
        </authorList>
    </citation>
    <scope>NUCLEOTIDE SEQUENCE [LARGE SCALE GENOMIC DNA]</scope>
    <source>
        <strain evidence="2 3">IOZ07</strain>
    </source>
</reference>
<name>A0A8H4LUN7_9HYPO</name>
<dbReference type="AlphaFoldDB" id="A0A8H4LUN7"/>
<evidence type="ECO:0000313" key="2">
    <source>
        <dbReference type="EMBL" id="KAF4505939.1"/>
    </source>
</evidence>
<feature type="compositionally biased region" description="Polar residues" evidence="1">
    <location>
        <begin position="241"/>
        <end position="250"/>
    </location>
</feature>
<sequence length="379" mass="42150">MPWGNLPRSDVPAFQWPYWEVGLRDEDLFGELHQRFNTMPNPGFIQDPSAFHADVFELARICADKEEFLARLQQRRDERLKELEEFRSNLYIAISHGYTCLDSKQRFELGRLDRYASFDTLVSFYGTLIGPDEEGKQPREDMFISDEEFFRRRRERQIWPDASASPAPPSADATDPASPSQSKMPTPPHQSTTYSAPVGPAAELQPPGVGQEKAGQGNGKRKALHDVEDDEEHHAKRQRSAGANNKFNVSPTETTTVDLISGLVPVLGGTVEAANTDQSTLSQHNDSNITKTTRTTRSTNNPRPQKVSAPAKTARKVTKKRQPGPKASARKTKAAGVASDPKVPKPNVVRHRGLPDSSLAPRRSNRIAAKNGQVQKDRP</sequence>
<evidence type="ECO:0000313" key="3">
    <source>
        <dbReference type="Proteomes" id="UP000557566"/>
    </source>
</evidence>
<feature type="compositionally biased region" description="Basic residues" evidence="1">
    <location>
        <begin position="313"/>
        <end position="333"/>
    </location>
</feature>
<evidence type="ECO:0000256" key="1">
    <source>
        <dbReference type="SAM" id="MobiDB-lite"/>
    </source>
</evidence>
<gene>
    <name evidence="2" type="ORF">G6O67_007836</name>
</gene>